<dbReference type="AlphaFoldDB" id="A0A381S4C8"/>
<evidence type="ECO:0000256" key="1">
    <source>
        <dbReference type="ARBA" id="ARBA00004167"/>
    </source>
</evidence>
<dbReference type="EMBL" id="UINC01002653">
    <property type="protein sequence ID" value="SUZ98946.1"/>
    <property type="molecule type" value="Genomic_DNA"/>
</dbReference>
<evidence type="ECO:0000256" key="4">
    <source>
        <dbReference type="ARBA" id="ARBA00023136"/>
    </source>
</evidence>
<proteinExistence type="predicted"/>
<evidence type="ECO:0000259" key="5">
    <source>
        <dbReference type="Pfam" id="PF04357"/>
    </source>
</evidence>
<reference evidence="6" key="1">
    <citation type="submission" date="2018-05" db="EMBL/GenBank/DDBJ databases">
        <authorList>
            <person name="Lanie J.A."/>
            <person name="Ng W.-L."/>
            <person name="Kazmierczak K.M."/>
            <person name="Andrzejewski T.M."/>
            <person name="Davidsen T.M."/>
            <person name="Wayne K.J."/>
            <person name="Tettelin H."/>
            <person name="Glass J.I."/>
            <person name="Rusch D."/>
            <person name="Podicherti R."/>
            <person name="Tsui H.-C.T."/>
            <person name="Winkler M.E."/>
        </authorList>
    </citation>
    <scope>NUCLEOTIDE SEQUENCE</scope>
</reference>
<protein>
    <recommendedName>
        <fullName evidence="5">Translocation and assembly module TamB C-terminal domain-containing protein</fullName>
    </recommendedName>
</protein>
<keyword evidence="2" id="KW-0812">Transmembrane</keyword>
<dbReference type="GO" id="GO:0009306">
    <property type="term" value="P:protein secretion"/>
    <property type="evidence" value="ECO:0007669"/>
    <property type="project" value="InterPro"/>
</dbReference>
<sequence length="1211" mass="136574">VILGFIILSLSIAIQTTSFQNYLTDRLIEGINEYELNNSEISLNISDASFAINGKMVLKSVNLVNFKSDTIVSLDKVESSFFPLFQREPKIKELIIDGLKINSNFPNNDNKVSDIESSLILDQISNSIGLESLIINNSDINVNLNNQLYRINELNLKFQDISIENNSISLYVDDLSGLLNESIQIKDFESDIIFNNQSINILGYKLITQDNLVGGDLKIDLDEDSNIKNIEGVLNESRINLNELNDYQEIPESFKTFQASFDFNGNKEDIQIESFLIDSENFQVNGDGAIVNYNDQNELKINLNIDEFSSSLTDIISIDSSFQSIEFINNLLFKGVIEFNKSKLNFDLNHNDDFSKSIQFLGDINFKEKRNFEIQVMADFNENSDLMSKNDLDKFKSNLKINGNITERINIDRFEGNIIIDNKSVIDFLGNIKNNFISSNFNIINNKTGIDLKLKGDINEGVYKIDSEARNINSADLINSNSPSIISFNNEINLKVLDSFDIEAYVLFKDIEIDDSNEKIYLKDLSDLNNQIQKGLIQENREYDFKLRFIDNVYEINSLLGDKINLSGNYLNPDKLAFNLKIFDLNLNNFFSKKNKQIIHGKSSIDVNIVRDEINRNISVETKTTDVRIKDIYLGELKMNLSGNTDFNSYAIDINLSNDKTNLEGSGSVIAINEKPNIDLDLNLNDFNFSFIDNIGKNILSEIDGIASGNINIWGEFDNIQHNGNLILNNSKFSVPYLNVNYTLGNESELNLYNQVLEFEDVNIIDPLYNTRANVIGKISHSDFKEWELDLNFNSDKLFVLNKEFSSDEYYYGVGFIDGSIDLKGLTKELLIQVEAKTQEGTKINIPRSQNLNIESFSFIEFIDKKSINDVTNLPINESPIINKGLDLSIDLEINNNADIEITIDTENGSYLSGKGLGNLLMEIDTDGKFNIYGDFSTTSGIYNFKNLGVIDKKFNVKSGGTIVWDGDPLQAQMDIEALYEVPGGSNPALLLDNPNFNKKIPTDVQINLKGDLAKPDNPNFEIFFPNTSSTVTSEINYKLIDQEVRQLQAISLLSQGVFINEVSVSIEGLTNNIYEKVSDVFSEILGGNQGPLKVGLNYLQGDKSKILDIKTEDRFGVTLSTKISDKILFNGKIGVPIGGIEETLIIGDVQIEFLLNEDGTLKAKVFNRENEFRYIGDELGYTQGMGISYQVDFESFREIISKLISPQKNN</sequence>
<name>A0A381S4C8_9ZZZZ</name>
<evidence type="ECO:0000256" key="3">
    <source>
        <dbReference type="ARBA" id="ARBA00022989"/>
    </source>
</evidence>
<keyword evidence="3" id="KW-1133">Transmembrane helix</keyword>
<evidence type="ECO:0000313" key="6">
    <source>
        <dbReference type="EMBL" id="SUZ98946.1"/>
    </source>
</evidence>
<keyword evidence="4" id="KW-0472">Membrane</keyword>
<feature type="non-terminal residue" evidence="6">
    <location>
        <position position="1"/>
    </location>
</feature>
<evidence type="ECO:0000256" key="2">
    <source>
        <dbReference type="ARBA" id="ARBA00022692"/>
    </source>
</evidence>
<accession>A0A381S4C8</accession>
<dbReference type="InterPro" id="IPR007452">
    <property type="entry name" value="TamB_C"/>
</dbReference>
<comment type="subcellular location">
    <subcellularLocation>
        <location evidence="1">Membrane</location>
        <topology evidence="1">Single-pass membrane protein</topology>
    </subcellularLocation>
</comment>
<feature type="domain" description="Translocation and assembly module TamB C-terminal" evidence="5">
    <location>
        <begin position="769"/>
        <end position="1194"/>
    </location>
</feature>
<dbReference type="Pfam" id="PF04357">
    <property type="entry name" value="TamB"/>
    <property type="match status" value="1"/>
</dbReference>
<dbReference type="GO" id="GO:0005886">
    <property type="term" value="C:plasma membrane"/>
    <property type="evidence" value="ECO:0007669"/>
    <property type="project" value="InterPro"/>
</dbReference>
<gene>
    <name evidence="6" type="ORF">METZ01_LOCUS51800</name>
</gene>
<organism evidence="6">
    <name type="scientific">marine metagenome</name>
    <dbReference type="NCBI Taxonomy" id="408172"/>
    <lineage>
        <taxon>unclassified sequences</taxon>
        <taxon>metagenomes</taxon>
        <taxon>ecological metagenomes</taxon>
    </lineage>
</organism>